<dbReference type="Proteomes" id="UP001193389">
    <property type="component" value="Chromosome"/>
</dbReference>
<reference evidence="2" key="1">
    <citation type="journal article" date="2020" name="Int. J. Syst. Evol. Microbiol.">
        <title>Aquipluma nitroreducens gen. nov. sp. nov., a novel facultatively anaerobic bacterium isolated from a freshwater lake.</title>
        <authorList>
            <person name="Watanabe M."/>
            <person name="Kojima H."/>
            <person name="Fukui M."/>
        </authorList>
    </citation>
    <scope>NUCLEOTIDE SEQUENCE</scope>
    <source>
        <strain evidence="2">MeG22</strain>
    </source>
</reference>
<dbReference type="AlphaFoldDB" id="A0A5K7S5Q7"/>
<feature type="domain" description="Secretion system C-terminal sorting" evidence="1">
    <location>
        <begin position="424"/>
        <end position="499"/>
    </location>
</feature>
<name>A0A5K7S5Q7_9BACT</name>
<evidence type="ECO:0000259" key="1">
    <source>
        <dbReference type="Pfam" id="PF18962"/>
    </source>
</evidence>
<dbReference type="Pfam" id="PF18962">
    <property type="entry name" value="Por_Secre_tail"/>
    <property type="match status" value="1"/>
</dbReference>
<dbReference type="NCBIfam" id="TIGR04183">
    <property type="entry name" value="Por_Secre_tail"/>
    <property type="match status" value="1"/>
</dbReference>
<protein>
    <recommendedName>
        <fullName evidence="1">Secretion system C-terminal sorting domain-containing protein</fullName>
    </recommendedName>
</protein>
<proteinExistence type="predicted"/>
<gene>
    <name evidence="2" type="ORF">AQPE_1038</name>
</gene>
<evidence type="ECO:0000313" key="3">
    <source>
        <dbReference type="Proteomes" id="UP001193389"/>
    </source>
</evidence>
<sequence length="503" mass="57893">MVVINTNGKQIIDDPKIIADMGIIWNGSGKRNSLSDPKNNYNGKIGIEIRGSSSQTFPKKSYGLETKSNDLVTTDYSLLGMPEENDWILYAPYTDKTMIRNVLTYILDASFGHWSPRCRFVELFLNGSYEGVYVLMEKVKRNKNRVDIAKLTTTDNSGEDLTGGYIIKIDKTTGSSGAGWYSNYSNVSGFTYYQYDYPKSDVITSSQRTYIQNYTRSLETALYQGKYSGTGSYHDFLNDSSFVDFMIINELAKNVDGYRLSSYLYKGKNDRMNCGPIWDFNLGYGNADYYNAWTPYGFQYQANLGADNWQNPFWWNKLMADQSFVSKLKKRWSLLRKNELSNQRITFVIDSLTNVIAEAKDRNYQRWPIMGVEIWPNYYVGYSYTSEVDWMKNWISDRVTYLDYHWPYNFTGTDDHLVSQSKSIFPNPFSDQITIHLATDNNGSGWAEIYNMSGALQLKSNVMIQKGLIQLEFSGRNTLSSGLYLLKISQNNRILLSEKVVRR</sequence>
<dbReference type="EMBL" id="AP018694">
    <property type="protein sequence ID" value="BBE16891.1"/>
    <property type="molecule type" value="Genomic_DNA"/>
</dbReference>
<dbReference type="InterPro" id="IPR026444">
    <property type="entry name" value="Secre_tail"/>
</dbReference>
<evidence type="ECO:0000313" key="2">
    <source>
        <dbReference type="EMBL" id="BBE16891.1"/>
    </source>
</evidence>
<accession>A0A5K7S5Q7</accession>
<dbReference type="InterPro" id="IPR014867">
    <property type="entry name" value="Spore_coat_CotH_CotH2/3/7"/>
</dbReference>
<dbReference type="KEGG" id="anf:AQPE_1038"/>
<organism evidence="2 3">
    <name type="scientific">Aquipluma nitroreducens</name>
    <dbReference type="NCBI Taxonomy" id="2010828"/>
    <lineage>
        <taxon>Bacteria</taxon>
        <taxon>Pseudomonadati</taxon>
        <taxon>Bacteroidota</taxon>
        <taxon>Bacteroidia</taxon>
        <taxon>Marinilabiliales</taxon>
        <taxon>Prolixibacteraceae</taxon>
        <taxon>Aquipluma</taxon>
    </lineage>
</organism>
<keyword evidence="3" id="KW-1185">Reference proteome</keyword>
<dbReference type="Pfam" id="PF08757">
    <property type="entry name" value="CotH"/>
    <property type="match status" value="1"/>
</dbReference>